<dbReference type="Proteomes" id="UP000620262">
    <property type="component" value="Unassembled WGS sequence"/>
</dbReference>
<organism evidence="1 2">
    <name type="scientific">Rhizobium viscosum</name>
    <name type="common">Arthrobacter viscosus</name>
    <dbReference type="NCBI Taxonomy" id="1673"/>
    <lineage>
        <taxon>Bacteria</taxon>
        <taxon>Pseudomonadati</taxon>
        <taxon>Pseudomonadota</taxon>
        <taxon>Alphaproteobacteria</taxon>
        <taxon>Hyphomicrobiales</taxon>
        <taxon>Rhizobiaceae</taxon>
        <taxon>Rhizobium/Agrobacterium group</taxon>
        <taxon>Rhizobium</taxon>
    </lineage>
</organism>
<evidence type="ECO:0008006" key="3">
    <source>
        <dbReference type="Google" id="ProtNLM"/>
    </source>
</evidence>
<dbReference type="RefSeq" id="WP_192729008.1">
    <property type="nucleotide sequence ID" value="NZ_BAAAVL010000007.1"/>
</dbReference>
<name>A0ABR9IPJ8_RHIVS</name>
<proteinExistence type="predicted"/>
<evidence type="ECO:0000313" key="1">
    <source>
        <dbReference type="EMBL" id="MBE1505094.1"/>
    </source>
</evidence>
<keyword evidence="2" id="KW-1185">Reference proteome</keyword>
<gene>
    <name evidence="1" type="ORF">H4W29_002275</name>
</gene>
<reference evidence="1 2" key="1">
    <citation type="submission" date="2020-10" db="EMBL/GenBank/DDBJ databases">
        <title>Sequencing the genomes of 1000 actinobacteria strains.</title>
        <authorList>
            <person name="Klenk H.-P."/>
        </authorList>
    </citation>
    <scope>NUCLEOTIDE SEQUENCE [LARGE SCALE GENOMIC DNA]</scope>
    <source>
        <strain evidence="1 2">DSM 7307</strain>
    </source>
</reference>
<sequence length="53" mass="6020">MSELLPIVEELENCTTHEQRRAWLLMVPPSVLLRAEFAIRAILRKAGFRSGVA</sequence>
<protein>
    <recommendedName>
        <fullName evidence="3">Transposase</fullName>
    </recommendedName>
</protein>
<evidence type="ECO:0000313" key="2">
    <source>
        <dbReference type="Proteomes" id="UP000620262"/>
    </source>
</evidence>
<comment type="caution">
    <text evidence="1">The sequence shown here is derived from an EMBL/GenBank/DDBJ whole genome shotgun (WGS) entry which is preliminary data.</text>
</comment>
<dbReference type="EMBL" id="JADBEC010000001">
    <property type="protein sequence ID" value="MBE1505094.1"/>
    <property type="molecule type" value="Genomic_DNA"/>
</dbReference>
<accession>A0ABR9IPJ8</accession>